<sequence length="178" mass="20944">MNFQENYLSNVIFEFHRYKSMGDKTFAQLTDEDILWTYSETDNSIAIIVKHMVGNMLSRWTNFLTEDGEKEWRQREMEFEAPYDTKNEMLEAWEKGWSCLFDALERLKTVDFDTKIKIRNEEHTIVEAVNRQLAHYPSHVGQLAFIGKMIKGPQWESLSIPKGGSDAFNQKMFGEDKI</sequence>
<keyword evidence="2" id="KW-1185">Reference proteome</keyword>
<reference evidence="2" key="1">
    <citation type="journal article" date="2019" name="Int. J. Syst. Evol. Microbiol.">
        <title>The Global Catalogue of Microorganisms (GCM) 10K type strain sequencing project: providing services to taxonomists for standard genome sequencing and annotation.</title>
        <authorList>
            <consortium name="The Broad Institute Genomics Platform"/>
            <consortium name="The Broad Institute Genome Sequencing Center for Infectious Disease"/>
            <person name="Wu L."/>
            <person name="Ma J."/>
        </authorList>
    </citation>
    <scope>NUCLEOTIDE SEQUENCE [LARGE SCALE GENOMIC DNA]</scope>
    <source>
        <strain evidence="2">JCM 3389</strain>
    </source>
</reference>
<evidence type="ECO:0000313" key="1">
    <source>
        <dbReference type="EMBL" id="MFD2099205.1"/>
    </source>
</evidence>
<dbReference type="Gene3D" id="1.20.120.450">
    <property type="entry name" value="dinb family like domain"/>
    <property type="match status" value="1"/>
</dbReference>
<organism evidence="1 2">
    <name type="scientific">Flagellimonas iocasae</name>
    <dbReference type="NCBI Taxonomy" id="2055905"/>
    <lineage>
        <taxon>Bacteria</taxon>
        <taxon>Pseudomonadati</taxon>
        <taxon>Bacteroidota</taxon>
        <taxon>Flavobacteriia</taxon>
        <taxon>Flavobacteriales</taxon>
        <taxon>Flavobacteriaceae</taxon>
        <taxon>Flagellimonas</taxon>
    </lineage>
</organism>
<dbReference type="Pfam" id="PF07609">
    <property type="entry name" value="DUF1572"/>
    <property type="match status" value="1"/>
</dbReference>
<gene>
    <name evidence="1" type="ORF">ACFSJE_05430</name>
</gene>
<dbReference type="SUPFAM" id="SSF109854">
    <property type="entry name" value="DinB/YfiT-like putative metalloenzymes"/>
    <property type="match status" value="1"/>
</dbReference>
<proteinExistence type="predicted"/>
<protein>
    <submittedName>
        <fullName evidence="1">DUF1572 family protein</fullName>
    </submittedName>
</protein>
<accession>A0ABW4XWE9</accession>
<evidence type="ECO:0000313" key="2">
    <source>
        <dbReference type="Proteomes" id="UP001597342"/>
    </source>
</evidence>
<dbReference type="EMBL" id="JBHUHU010000001">
    <property type="protein sequence ID" value="MFD2099205.1"/>
    <property type="molecule type" value="Genomic_DNA"/>
</dbReference>
<comment type="caution">
    <text evidence="1">The sequence shown here is derived from an EMBL/GenBank/DDBJ whole genome shotgun (WGS) entry which is preliminary data.</text>
</comment>
<dbReference type="InterPro" id="IPR034660">
    <property type="entry name" value="DinB/YfiT-like"/>
</dbReference>
<dbReference type="RefSeq" id="WP_379829953.1">
    <property type="nucleotide sequence ID" value="NZ_JBHUHU010000001.1"/>
</dbReference>
<dbReference type="InterPro" id="IPR011466">
    <property type="entry name" value="DUF1572"/>
</dbReference>
<dbReference type="Proteomes" id="UP001597342">
    <property type="component" value="Unassembled WGS sequence"/>
</dbReference>
<name>A0ABW4XWE9_9FLAO</name>